<gene>
    <name evidence="9" type="ORF">PENANT_c014G05137</name>
</gene>
<feature type="region of interest" description="Disordered" evidence="6">
    <location>
        <begin position="43"/>
        <end position="71"/>
    </location>
</feature>
<feature type="compositionally biased region" description="Low complexity" evidence="6">
    <location>
        <begin position="745"/>
        <end position="757"/>
    </location>
</feature>
<dbReference type="GO" id="GO:0034992">
    <property type="term" value="C:microtubule organizing center attachment site"/>
    <property type="evidence" value="ECO:0007669"/>
    <property type="project" value="TreeGrafter"/>
</dbReference>
<organism evidence="9 10">
    <name type="scientific">Penicillium antarcticum</name>
    <dbReference type="NCBI Taxonomy" id="416450"/>
    <lineage>
        <taxon>Eukaryota</taxon>
        <taxon>Fungi</taxon>
        <taxon>Dikarya</taxon>
        <taxon>Ascomycota</taxon>
        <taxon>Pezizomycotina</taxon>
        <taxon>Eurotiomycetes</taxon>
        <taxon>Eurotiomycetidae</taxon>
        <taxon>Eurotiales</taxon>
        <taxon>Aspergillaceae</taxon>
        <taxon>Penicillium</taxon>
    </lineage>
</organism>
<dbReference type="GO" id="GO:0034506">
    <property type="term" value="C:chromosome, centromeric core domain"/>
    <property type="evidence" value="ECO:0007669"/>
    <property type="project" value="TreeGrafter"/>
</dbReference>
<feature type="transmembrane region" description="Helical" evidence="7">
    <location>
        <begin position="588"/>
        <end position="609"/>
    </location>
</feature>
<comment type="caution">
    <text evidence="9">The sequence shown here is derived from an EMBL/GenBank/DDBJ whole genome shotgun (WGS) entry which is preliminary data.</text>
</comment>
<keyword evidence="2 7" id="KW-0812">Transmembrane</keyword>
<feature type="region of interest" description="Disordered" evidence="6">
    <location>
        <begin position="681"/>
        <end position="820"/>
    </location>
</feature>
<dbReference type="PANTHER" id="PTHR28538">
    <property type="entry name" value="INTEGRAL INNER NUCLEAR MEMBRANE PROTEIN IMA1"/>
    <property type="match status" value="1"/>
</dbReference>
<keyword evidence="5" id="KW-0539">Nucleus</keyword>
<sequence length="879" mass="97059">MASLFTKRLTCFYCGRRSASQWPARNFRCEHCEADNFLDEKGEITDPPAAVTNADSDVPGTSSQPSEAADLKESPLFCSKCTRNQHLFTSSLASYFPPSDDPTDAEYERGYADFRKRLEDRYPQICESCEPRVKERIRRAGYEAKSDHLRRMMDQSRANREARQIRNRSWRSLLLYAGALAHWTSISGQVAWDLISAMTLHQTPESLDESPISTESSLAATFSQCTKQTFSMWRIPSNCVVDLAPAAGLALIAGALSLWWNPKLRLKIDGMPGKFKGLAEYYQAQLIVLVARCAFWAVLKDPVASGLDSSMSPALHGLMMAFTLLSLSYSRYVVQYSSRPLVNWSDNSWETQLQGTTSSSELPESPAVPSQATNLNAFTANGGVSQRFPIETLATAPAPVEKPREIVPVMEKDSMDWTPSTTHNLRPTIQQRSKQSVLNGPHPFHGQVPAAPMAPSWKLRAQPSTKPIEQVVQPNPFHRIPSQAQAQVQAPSRQPSADAEPVFKPPKFFAPGDLDTSTGLETLFDRAFNFQSEVPGPGWPQESQKNFASRIQTPRHLFYGWLRLVLLVGFISAWTFSQNRQVFIPGNYVEIAALGAASLVAGFALISMVKRPLVQWNGMEILISITELVAAVHMGAHLPTASFDRDYFDRYGKLLLMFMAIQEAMRVGSFYTAAMMESRNTSSEPASSQSGTPQLNQPGAIEWPSNRSPPVSPSESRVSSPPLPTHRSFESQSSAPPLSFCTTEPSSSFSSALPSVPNYGLSSSQTVPSFSSAQTPKRNPHSFTMESLKMSDPPSDYDQDSDSETVATATTSGTNMTNRNIRYGYNPSLGHSSMFSPRRNVLGSGMGGLSLDDNPTPRRMTRSQTQHGLLGRAQPNYIR</sequence>
<accession>A0A1V6Q4K6</accession>
<dbReference type="InterPro" id="IPR042321">
    <property type="entry name" value="Ima1"/>
</dbReference>
<dbReference type="PANTHER" id="PTHR28538:SF1">
    <property type="entry name" value="INTEGRAL INNER NUCLEAR MEMBRANE PROTEIN IMA1"/>
    <property type="match status" value="1"/>
</dbReference>
<dbReference type="STRING" id="416450.A0A1V6Q4K6"/>
<dbReference type="GO" id="GO:0071765">
    <property type="term" value="P:nuclear inner membrane organization"/>
    <property type="evidence" value="ECO:0007669"/>
    <property type="project" value="InterPro"/>
</dbReference>
<evidence type="ECO:0000256" key="7">
    <source>
        <dbReference type="SAM" id="Phobius"/>
    </source>
</evidence>
<dbReference type="GO" id="GO:0044732">
    <property type="term" value="C:mitotic spindle pole body"/>
    <property type="evidence" value="ECO:0007669"/>
    <property type="project" value="TreeGrafter"/>
</dbReference>
<keyword evidence="3 7" id="KW-1133">Transmembrane helix</keyword>
<feature type="compositionally biased region" description="Polar residues" evidence="6">
    <location>
        <begin position="804"/>
        <end position="820"/>
    </location>
</feature>
<dbReference type="Proteomes" id="UP000191672">
    <property type="component" value="Unassembled WGS sequence"/>
</dbReference>
<dbReference type="EMBL" id="MDYN01000014">
    <property type="protein sequence ID" value="OQD84154.1"/>
    <property type="molecule type" value="Genomic_DNA"/>
</dbReference>
<dbReference type="GO" id="GO:0005637">
    <property type="term" value="C:nuclear inner membrane"/>
    <property type="evidence" value="ECO:0007669"/>
    <property type="project" value="UniProtKB-SubCell"/>
</dbReference>
<proteinExistence type="predicted"/>
<evidence type="ECO:0000256" key="3">
    <source>
        <dbReference type="ARBA" id="ARBA00022989"/>
    </source>
</evidence>
<evidence type="ECO:0000256" key="6">
    <source>
        <dbReference type="SAM" id="MobiDB-lite"/>
    </source>
</evidence>
<feature type="transmembrane region" description="Helical" evidence="7">
    <location>
        <begin position="557"/>
        <end position="576"/>
    </location>
</feature>
<feature type="compositionally biased region" description="Polar residues" evidence="6">
    <location>
        <begin position="681"/>
        <end position="697"/>
    </location>
</feature>
<evidence type="ECO:0000256" key="2">
    <source>
        <dbReference type="ARBA" id="ARBA00022692"/>
    </source>
</evidence>
<evidence type="ECO:0000256" key="1">
    <source>
        <dbReference type="ARBA" id="ARBA00004473"/>
    </source>
</evidence>
<dbReference type="OrthoDB" id="5966927at2759"/>
<comment type="subcellular location">
    <subcellularLocation>
        <location evidence="1">Nucleus inner membrane</location>
        <topology evidence="1">Multi-pass membrane protein</topology>
    </subcellularLocation>
</comment>
<evidence type="ECO:0000259" key="8">
    <source>
        <dbReference type="Pfam" id="PF09779"/>
    </source>
</evidence>
<keyword evidence="4 7" id="KW-0472">Membrane</keyword>
<evidence type="ECO:0000313" key="9">
    <source>
        <dbReference type="EMBL" id="OQD84154.1"/>
    </source>
</evidence>
<feature type="domain" description="Ima1 N-terminal" evidence="8">
    <location>
        <begin position="9"/>
        <end position="133"/>
    </location>
</feature>
<dbReference type="Pfam" id="PF09779">
    <property type="entry name" value="Ima1_N"/>
    <property type="match status" value="1"/>
</dbReference>
<keyword evidence="10" id="KW-1185">Reference proteome</keyword>
<feature type="compositionally biased region" description="Low complexity" evidence="6">
    <location>
        <begin position="704"/>
        <end position="720"/>
    </location>
</feature>
<feature type="compositionally biased region" description="Polar residues" evidence="6">
    <location>
        <begin position="730"/>
        <end position="744"/>
    </location>
</feature>
<evidence type="ECO:0000313" key="10">
    <source>
        <dbReference type="Proteomes" id="UP000191672"/>
    </source>
</evidence>
<name>A0A1V6Q4K6_9EURO</name>
<feature type="compositionally biased region" description="Polar residues" evidence="6">
    <location>
        <begin position="760"/>
        <end position="785"/>
    </location>
</feature>
<dbReference type="InterPro" id="IPR018617">
    <property type="entry name" value="Ima1_N"/>
</dbReference>
<evidence type="ECO:0000256" key="4">
    <source>
        <dbReference type="ARBA" id="ARBA00023136"/>
    </source>
</evidence>
<protein>
    <recommendedName>
        <fullName evidence="8">Ima1 N-terminal domain-containing protein</fullName>
    </recommendedName>
</protein>
<feature type="compositionally biased region" description="Polar residues" evidence="6">
    <location>
        <begin position="53"/>
        <end position="66"/>
    </location>
</feature>
<evidence type="ECO:0000256" key="5">
    <source>
        <dbReference type="ARBA" id="ARBA00023242"/>
    </source>
</evidence>
<dbReference type="AlphaFoldDB" id="A0A1V6Q4K6"/>
<reference evidence="10" key="1">
    <citation type="journal article" date="2017" name="Nat. Microbiol.">
        <title>Global analysis of biosynthetic gene clusters reveals vast potential of secondary metabolite production in Penicillium species.</title>
        <authorList>
            <person name="Nielsen J.C."/>
            <person name="Grijseels S."/>
            <person name="Prigent S."/>
            <person name="Ji B."/>
            <person name="Dainat J."/>
            <person name="Nielsen K.F."/>
            <person name="Frisvad J.C."/>
            <person name="Workman M."/>
            <person name="Nielsen J."/>
        </authorList>
    </citation>
    <scope>NUCLEOTIDE SEQUENCE [LARGE SCALE GENOMIC DNA]</scope>
    <source>
        <strain evidence="10">IBT 31811</strain>
    </source>
</reference>
<feature type="region of interest" description="Disordered" evidence="6">
    <location>
        <begin position="844"/>
        <end position="879"/>
    </location>
</feature>